<protein>
    <submittedName>
        <fullName evidence="1">Uncharacterized protein</fullName>
    </submittedName>
</protein>
<gene>
    <name evidence="1" type="ORF">G3569_14690</name>
</gene>
<dbReference type="EMBL" id="JAALLS010000022">
    <property type="protein sequence ID" value="NGP89603.1"/>
    <property type="molecule type" value="Genomic_DNA"/>
</dbReference>
<name>A0A6M1TAZ8_9BACT</name>
<keyword evidence="2" id="KW-1185">Reference proteome</keyword>
<evidence type="ECO:0000313" key="2">
    <source>
        <dbReference type="Proteomes" id="UP000479132"/>
    </source>
</evidence>
<proteinExistence type="predicted"/>
<organism evidence="1 2">
    <name type="scientific">Fodinibius halophilus</name>
    <dbReference type="NCBI Taxonomy" id="1736908"/>
    <lineage>
        <taxon>Bacteria</taxon>
        <taxon>Pseudomonadati</taxon>
        <taxon>Balneolota</taxon>
        <taxon>Balneolia</taxon>
        <taxon>Balneolales</taxon>
        <taxon>Balneolaceae</taxon>
        <taxon>Fodinibius</taxon>
    </lineage>
</organism>
<accession>A0A6M1TAZ8</accession>
<reference evidence="1 2" key="1">
    <citation type="submission" date="2020-02" db="EMBL/GenBank/DDBJ databases">
        <title>Aliifodinibius halophilus 2W32, complete genome.</title>
        <authorList>
            <person name="Li Y."/>
            <person name="Wu S."/>
        </authorList>
    </citation>
    <scope>NUCLEOTIDE SEQUENCE [LARGE SCALE GENOMIC DNA]</scope>
    <source>
        <strain evidence="1 2">2W32</strain>
    </source>
</reference>
<dbReference type="AlphaFoldDB" id="A0A6M1TAZ8"/>
<comment type="caution">
    <text evidence="1">The sequence shown here is derived from an EMBL/GenBank/DDBJ whole genome shotgun (WGS) entry which is preliminary data.</text>
</comment>
<dbReference type="Proteomes" id="UP000479132">
    <property type="component" value="Unassembled WGS sequence"/>
</dbReference>
<sequence length="223" mass="25994">MSQMDIFKLFFNHDQRLDKLAKRNANKTKEEIEASLADFMSPDPTYSKFYITGTRLENEQFGLNTLSKYEAVVQQLNRTFTDRTIHTALGRFDSLPKAINNIDIGQIVILSSEAESEYNFDVLEIDEDSNVGHKKEALSEVLKEGDYVLYKEQAHHGFDLHLFSMENIYPILFEHLQPLVDNDFRFFSINSKRMGSERHFYFETWTLDHPPHGAEEVFAKTKI</sequence>
<evidence type="ECO:0000313" key="1">
    <source>
        <dbReference type="EMBL" id="NGP89603.1"/>
    </source>
</evidence>